<dbReference type="GeneID" id="20226222"/>
<keyword evidence="3" id="KW-1185">Reference proteome</keyword>
<dbReference type="Proteomes" id="UP000002729">
    <property type="component" value="Unassembled WGS sequence"/>
</dbReference>
<dbReference type="KEGG" id="aaf:AURANDRAFT_67395"/>
<protein>
    <submittedName>
        <fullName evidence="2">Expressed protein</fullName>
    </submittedName>
</protein>
<feature type="compositionally biased region" description="Polar residues" evidence="1">
    <location>
        <begin position="50"/>
        <end position="60"/>
    </location>
</feature>
<evidence type="ECO:0000256" key="1">
    <source>
        <dbReference type="SAM" id="MobiDB-lite"/>
    </source>
</evidence>
<organism evidence="3">
    <name type="scientific">Aureococcus anophagefferens</name>
    <name type="common">Harmful bloom alga</name>
    <dbReference type="NCBI Taxonomy" id="44056"/>
    <lineage>
        <taxon>Eukaryota</taxon>
        <taxon>Sar</taxon>
        <taxon>Stramenopiles</taxon>
        <taxon>Ochrophyta</taxon>
        <taxon>Pelagophyceae</taxon>
        <taxon>Pelagomonadales</taxon>
        <taxon>Pelagomonadaceae</taxon>
        <taxon>Aureococcus</taxon>
    </lineage>
</organism>
<dbReference type="AlphaFoldDB" id="F0YL02"/>
<gene>
    <name evidence="2" type="ORF">AURANDRAFT_67395</name>
</gene>
<reference evidence="2 3" key="1">
    <citation type="journal article" date="2011" name="Proc. Natl. Acad. Sci. U.S.A.">
        <title>Niche of harmful alga Aureococcus anophagefferens revealed through ecogenomics.</title>
        <authorList>
            <person name="Gobler C.J."/>
            <person name="Berry D.L."/>
            <person name="Dyhrman S.T."/>
            <person name="Wilhelm S.W."/>
            <person name="Salamov A."/>
            <person name="Lobanov A.V."/>
            <person name="Zhang Y."/>
            <person name="Collier J.L."/>
            <person name="Wurch L.L."/>
            <person name="Kustka A.B."/>
            <person name="Dill B.D."/>
            <person name="Shah M."/>
            <person name="VerBerkmoes N.C."/>
            <person name="Kuo A."/>
            <person name="Terry A."/>
            <person name="Pangilinan J."/>
            <person name="Lindquist E.A."/>
            <person name="Lucas S."/>
            <person name="Paulsen I.T."/>
            <person name="Hattenrath-Lehmann T.K."/>
            <person name="Talmage S.C."/>
            <person name="Walker E.A."/>
            <person name="Koch F."/>
            <person name="Burson A.M."/>
            <person name="Marcoval M.A."/>
            <person name="Tang Y.Z."/>
            <person name="Lecleir G.R."/>
            <person name="Coyne K.J."/>
            <person name="Berg G.M."/>
            <person name="Bertrand E.M."/>
            <person name="Saito M.A."/>
            <person name="Gladyshev V.N."/>
            <person name="Grigoriev I.V."/>
        </authorList>
    </citation>
    <scope>NUCLEOTIDE SEQUENCE [LARGE SCALE GENOMIC DNA]</scope>
    <source>
        <strain evidence="3">CCMP 1984</strain>
    </source>
</reference>
<feature type="region of interest" description="Disordered" evidence="1">
    <location>
        <begin position="45"/>
        <end position="112"/>
    </location>
</feature>
<dbReference type="InParanoid" id="F0YL02"/>
<proteinExistence type="predicted"/>
<sequence>MVGGLSRILPIRSAKKKQNGWKMENLPSTSRRFDEIIAKQMTGTVEDGNASATRATSASLDGSHETTCEKEAVSSESLVDHIVDEKEPIRSLNADKKRIQPPGGGLEATEEDAADEASLHVWGAYQRWRVTKIRLGGILLNQEVTRPDSSLTFPLVNSVYSSVLGTPT</sequence>
<evidence type="ECO:0000313" key="3">
    <source>
        <dbReference type="Proteomes" id="UP000002729"/>
    </source>
</evidence>
<feature type="compositionally biased region" description="Basic and acidic residues" evidence="1">
    <location>
        <begin position="62"/>
        <end position="98"/>
    </location>
</feature>
<dbReference type="RefSeq" id="XP_009041084.1">
    <property type="nucleotide sequence ID" value="XM_009042836.1"/>
</dbReference>
<dbReference type="EMBL" id="GL833154">
    <property type="protein sequence ID" value="EGB04233.1"/>
    <property type="molecule type" value="Genomic_DNA"/>
</dbReference>
<name>F0YL02_AURAN</name>
<accession>F0YL02</accession>
<evidence type="ECO:0000313" key="2">
    <source>
        <dbReference type="EMBL" id="EGB04233.1"/>
    </source>
</evidence>